<accession>A0A7J7IBL7</accession>
<keyword evidence="2" id="KW-1185">Reference proteome</keyword>
<protein>
    <recommendedName>
        <fullName evidence="3">Sucrose phosphatase-like domain-containing protein</fullName>
    </recommendedName>
</protein>
<organism evidence="1 2">
    <name type="scientific">Cyanidiococcus yangmingshanensis</name>
    <dbReference type="NCBI Taxonomy" id="2690220"/>
    <lineage>
        <taxon>Eukaryota</taxon>
        <taxon>Rhodophyta</taxon>
        <taxon>Bangiophyceae</taxon>
        <taxon>Cyanidiales</taxon>
        <taxon>Cyanidiaceae</taxon>
        <taxon>Cyanidiococcus</taxon>
    </lineage>
</organism>
<evidence type="ECO:0000313" key="1">
    <source>
        <dbReference type="EMBL" id="KAF6000388.1"/>
    </source>
</evidence>
<proteinExistence type="predicted"/>
<dbReference type="OrthoDB" id="407888at2759"/>
<sequence>MQTGQARRYELTLFSDIDGTLVHYRDQLDASVKVEPDLEDRGRVNLIYDTVPRIVVPCRVLPTLTSGCGYLSERTVALIDALRAHSVFVALLTGARSSTLYRRLSLLPQVDAIAWENGGRLVWRAESAYVEDRGWAHLLEQWTGPHPFYPSDESLVSSNATTKKAAGVPSSDTEPADASAIDAPLWRAATQLSTSGWVLDTRAYYTAFRVDVAASLQRGGMEWCRNAGESSDGARHDPLSEQTIHCAAKEIRAQVTPLGLQMALNLGKADVFPLCSGKRNVAEYILSTIGGCRKQTVALVDDDNDLELAKWCGAAYLPNISNPSVQAEIARHPEWTLSAHRGPLATEEALKALLEQVQAESGKASQADRSRES</sequence>
<dbReference type="SUPFAM" id="SSF56784">
    <property type="entry name" value="HAD-like"/>
    <property type="match status" value="1"/>
</dbReference>
<dbReference type="EMBL" id="VWRR01000020">
    <property type="protein sequence ID" value="KAF6000388.1"/>
    <property type="molecule type" value="Genomic_DNA"/>
</dbReference>
<name>A0A7J7IBL7_9RHOD</name>
<evidence type="ECO:0008006" key="3">
    <source>
        <dbReference type="Google" id="ProtNLM"/>
    </source>
</evidence>
<evidence type="ECO:0000313" key="2">
    <source>
        <dbReference type="Proteomes" id="UP000530660"/>
    </source>
</evidence>
<gene>
    <name evidence="1" type="ORF">F1559_000470</name>
</gene>
<dbReference type="InterPro" id="IPR023214">
    <property type="entry name" value="HAD_sf"/>
</dbReference>
<dbReference type="InterPro" id="IPR036412">
    <property type="entry name" value="HAD-like_sf"/>
</dbReference>
<reference evidence="1 2" key="1">
    <citation type="journal article" date="2020" name="J. Phycol.">
        <title>Comparative genome analysis reveals Cyanidiococcus gen. nov., a new extremophilic red algal genus sister to Cyanidioschyzon (Cyanidioschyzonaceae, Rhodophyta).</title>
        <authorList>
            <person name="Liu S.-L."/>
            <person name="Chiang Y.-R."/>
            <person name="Yoon H.S."/>
            <person name="Fu H.-Y."/>
        </authorList>
    </citation>
    <scope>NUCLEOTIDE SEQUENCE [LARGE SCALE GENOMIC DNA]</scope>
    <source>
        <strain evidence="1 2">THAL066</strain>
    </source>
</reference>
<comment type="caution">
    <text evidence="1">The sequence shown here is derived from an EMBL/GenBank/DDBJ whole genome shotgun (WGS) entry which is preliminary data.</text>
</comment>
<dbReference type="AlphaFoldDB" id="A0A7J7IBL7"/>
<dbReference type="Proteomes" id="UP000530660">
    <property type="component" value="Unassembled WGS sequence"/>
</dbReference>
<dbReference type="Gene3D" id="3.40.50.1000">
    <property type="entry name" value="HAD superfamily/HAD-like"/>
    <property type="match status" value="1"/>
</dbReference>